<dbReference type="PROSITE" id="PS51257">
    <property type="entry name" value="PROKAR_LIPOPROTEIN"/>
    <property type="match status" value="1"/>
</dbReference>
<proteinExistence type="predicted"/>
<dbReference type="AlphaFoldDB" id="A0A0F5MPM8"/>
<keyword evidence="2" id="KW-1185">Reference proteome</keyword>
<comment type="caution">
    <text evidence="1">The sequence shown here is derived from an EMBL/GenBank/DDBJ whole genome shotgun (WGS) entry which is preliminary data.</text>
</comment>
<reference evidence="1 2" key="1">
    <citation type="submission" date="2015-02" db="EMBL/GenBank/DDBJ databases">
        <title>Single cell genomics of a rare environmental alphaproteobacterium provides unique insights into Rickettsiaceae evolution.</title>
        <authorList>
            <person name="Martijn J."/>
            <person name="Schulz F."/>
            <person name="Zaremba-Niedzwiedzka K."/>
            <person name="Viklund J."/>
            <person name="Stepanauskas R."/>
            <person name="Andersson S.G.E."/>
            <person name="Horn M."/>
            <person name="Guy L."/>
            <person name="Ettema T.J.G."/>
        </authorList>
    </citation>
    <scope>NUCLEOTIDE SEQUENCE [LARGE SCALE GENOMIC DNA]</scope>
    <source>
        <strain evidence="1 2">SCGC AAA041-L04</strain>
    </source>
</reference>
<protein>
    <recommendedName>
        <fullName evidence="3">Lipoprotein</fullName>
    </recommendedName>
</protein>
<organism evidence="1 2">
    <name type="scientific">Candidatus Arcanibacter lacustris</name>
    <dbReference type="NCBI Taxonomy" id="1607817"/>
    <lineage>
        <taxon>Bacteria</taxon>
        <taxon>Pseudomonadati</taxon>
        <taxon>Pseudomonadota</taxon>
        <taxon>Alphaproteobacteria</taxon>
        <taxon>Rickettsiales</taxon>
        <taxon>Candidatus Arcanibacter</taxon>
    </lineage>
</organism>
<gene>
    <name evidence="1" type="ORF">SZ25_00267</name>
</gene>
<dbReference type="Proteomes" id="UP000033358">
    <property type="component" value="Unassembled WGS sequence"/>
</dbReference>
<name>A0A0F5MPM8_9RICK</name>
<sequence>MRLNLLMIFLLFCGCTHNLPPELKFEPIQLVPKPDSTKEIHNIKITYILPNNLENPENSINGIRFIEYDIDARGKGTKIERLYYEANLEKLKIERRTDNGVAGSGIITQVNISTTSTPDKKIVTFIPKTQRTYQQGLVLPFLVPDFDLEDYLTSGIILFNFEINSDYPPEAVSANLQRLLGDKIKKTYIIDNKDERFELKITIYPYRHNQSKLTVRTKLFNKKSNNGTIDLSEKITNLKKQLMSIANN</sequence>
<accession>A0A0F5MPM8</accession>
<evidence type="ECO:0008006" key="3">
    <source>
        <dbReference type="Google" id="ProtNLM"/>
    </source>
</evidence>
<evidence type="ECO:0000313" key="1">
    <source>
        <dbReference type="EMBL" id="KKB96651.1"/>
    </source>
</evidence>
<evidence type="ECO:0000313" key="2">
    <source>
        <dbReference type="Proteomes" id="UP000033358"/>
    </source>
</evidence>
<dbReference type="EMBL" id="JYHA01000035">
    <property type="protein sequence ID" value="KKB96651.1"/>
    <property type="molecule type" value="Genomic_DNA"/>
</dbReference>